<dbReference type="RefSeq" id="WP_145063669.1">
    <property type="nucleotide sequence ID" value="NZ_CP036263.1"/>
</dbReference>
<dbReference type="AlphaFoldDB" id="A0A517N2X2"/>
<evidence type="ECO:0000313" key="2">
    <source>
        <dbReference type="Proteomes" id="UP000319852"/>
    </source>
</evidence>
<organism evidence="1 2">
    <name type="scientific">Adhaeretor mobilis</name>
    <dbReference type="NCBI Taxonomy" id="1930276"/>
    <lineage>
        <taxon>Bacteria</taxon>
        <taxon>Pseudomonadati</taxon>
        <taxon>Planctomycetota</taxon>
        <taxon>Planctomycetia</taxon>
        <taxon>Pirellulales</taxon>
        <taxon>Lacipirellulaceae</taxon>
        <taxon>Adhaeretor</taxon>
    </lineage>
</organism>
<dbReference type="EMBL" id="CP036263">
    <property type="protein sequence ID" value="QDT01482.1"/>
    <property type="molecule type" value="Genomic_DNA"/>
</dbReference>
<dbReference type="OrthoDB" id="7215872at2"/>
<evidence type="ECO:0000313" key="1">
    <source>
        <dbReference type="EMBL" id="QDT01482.1"/>
    </source>
</evidence>
<sequence length="156" mass="17692">MTIGSLPLQLQQRYRPTFTDRYRVTTLLNRTWDAVEVVEFTCKHTAKVGDGLTEIRRLIERLVAKRDERRDGFVRVVSNAMRQQLRSEADEVVKNLTREGIPRGLAAKATQFARESGRFSIFSLVDALTRLAQEVRYAGDRVEIDAKAASLLALAV</sequence>
<reference evidence="1 2" key="1">
    <citation type="submission" date="2019-02" db="EMBL/GenBank/DDBJ databases">
        <title>Deep-cultivation of Planctomycetes and their phenomic and genomic characterization uncovers novel biology.</title>
        <authorList>
            <person name="Wiegand S."/>
            <person name="Jogler M."/>
            <person name="Boedeker C."/>
            <person name="Pinto D."/>
            <person name="Vollmers J."/>
            <person name="Rivas-Marin E."/>
            <person name="Kohn T."/>
            <person name="Peeters S.H."/>
            <person name="Heuer A."/>
            <person name="Rast P."/>
            <person name="Oberbeckmann S."/>
            <person name="Bunk B."/>
            <person name="Jeske O."/>
            <person name="Meyerdierks A."/>
            <person name="Storesund J.E."/>
            <person name="Kallscheuer N."/>
            <person name="Luecker S."/>
            <person name="Lage O.M."/>
            <person name="Pohl T."/>
            <person name="Merkel B.J."/>
            <person name="Hornburger P."/>
            <person name="Mueller R.-W."/>
            <person name="Bruemmer F."/>
            <person name="Labrenz M."/>
            <person name="Spormann A.M."/>
            <person name="Op den Camp H."/>
            <person name="Overmann J."/>
            <person name="Amann R."/>
            <person name="Jetten M.S.M."/>
            <person name="Mascher T."/>
            <person name="Medema M.H."/>
            <person name="Devos D.P."/>
            <person name="Kaster A.-K."/>
            <person name="Ovreas L."/>
            <person name="Rohde M."/>
            <person name="Galperin M.Y."/>
            <person name="Jogler C."/>
        </authorList>
    </citation>
    <scope>NUCLEOTIDE SEQUENCE [LARGE SCALE GENOMIC DNA]</scope>
    <source>
        <strain evidence="1 2">HG15A2</strain>
    </source>
</reference>
<protein>
    <submittedName>
        <fullName evidence="1">Uncharacterized protein</fullName>
    </submittedName>
</protein>
<gene>
    <name evidence="1" type="ORF">HG15A2_48240</name>
</gene>
<dbReference type="KEGG" id="amob:HG15A2_48240"/>
<keyword evidence="2" id="KW-1185">Reference proteome</keyword>
<dbReference type="Proteomes" id="UP000319852">
    <property type="component" value="Chromosome"/>
</dbReference>
<name>A0A517N2X2_9BACT</name>
<accession>A0A517N2X2</accession>
<proteinExistence type="predicted"/>